<dbReference type="EMBL" id="JAZDUF010000009">
    <property type="protein sequence ID" value="MEE3853208.1"/>
    <property type="molecule type" value="Genomic_DNA"/>
</dbReference>
<evidence type="ECO:0000256" key="1">
    <source>
        <dbReference type="SAM" id="MobiDB-lite"/>
    </source>
</evidence>
<keyword evidence="3" id="KW-1185">Reference proteome</keyword>
<sequence>MTRRSRSTSGHAAALAFTRHVGGAPRSARGLVGYRVSTAAAESVRPDDPEPSPPSPIGRLAARAVLFNPRLRGARPR</sequence>
<name>A0ABU7MK43_9ACTN</name>
<dbReference type="RefSeq" id="WP_330436157.1">
    <property type="nucleotide sequence ID" value="NZ_JAZDUF010000009.1"/>
</dbReference>
<evidence type="ECO:0000313" key="2">
    <source>
        <dbReference type="EMBL" id="MEE3853208.1"/>
    </source>
</evidence>
<feature type="region of interest" description="Disordered" evidence="1">
    <location>
        <begin position="39"/>
        <end position="61"/>
    </location>
</feature>
<reference evidence="2 3" key="1">
    <citation type="submission" date="2024-01" db="EMBL/GenBank/DDBJ databases">
        <title>Draft genome sequence of Gordonia sp. LSe1-13.</title>
        <authorList>
            <person name="Suphannarot A."/>
            <person name="Mingma R."/>
        </authorList>
    </citation>
    <scope>NUCLEOTIDE SEQUENCE [LARGE SCALE GENOMIC DNA]</scope>
    <source>
        <strain evidence="2 3">LSe1-13</strain>
    </source>
</reference>
<gene>
    <name evidence="2" type="ORF">VZC37_22920</name>
</gene>
<comment type="caution">
    <text evidence="2">The sequence shown here is derived from an EMBL/GenBank/DDBJ whole genome shotgun (WGS) entry which is preliminary data.</text>
</comment>
<accession>A0ABU7MK43</accession>
<dbReference type="Proteomes" id="UP001347146">
    <property type="component" value="Unassembled WGS sequence"/>
</dbReference>
<evidence type="ECO:0000313" key="3">
    <source>
        <dbReference type="Proteomes" id="UP001347146"/>
    </source>
</evidence>
<proteinExistence type="predicted"/>
<protein>
    <submittedName>
        <fullName evidence="2">Uncharacterized protein</fullName>
    </submittedName>
</protein>
<organism evidence="2 3">
    <name type="scientific">Gordonia sesuvii</name>
    <dbReference type="NCBI Taxonomy" id="3116777"/>
    <lineage>
        <taxon>Bacteria</taxon>
        <taxon>Bacillati</taxon>
        <taxon>Actinomycetota</taxon>
        <taxon>Actinomycetes</taxon>
        <taxon>Mycobacteriales</taxon>
        <taxon>Gordoniaceae</taxon>
        <taxon>Gordonia</taxon>
    </lineage>
</organism>